<dbReference type="OrthoDB" id="2393491at2759"/>
<reference evidence="2 4" key="1">
    <citation type="submission" date="2017-11" db="EMBL/GenBank/DDBJ databases">
        <title>The genome of Rhizophagus clarus HR1 reveals common genetic basis of auxotrophy among arbuscular mycorrhizal fungi.</title>
        <authorList>
            <person name="Kobayashi Y."/>
        </authorList>
    </citation>
    <scope>NUCLEOTIDE SEQUENCE [LARGE SCALE GENOMIC DNA]</scope>
    <source>
        <strain evidence="2 4">HR1</strain>
    </source>
</reference>
<dbReference type="PANTHER" id="PTHR35083:SF1">
    <property type="entry name" value="RGD1565685 PROTEIN"/>
    <property type="match status" value="1"/>
</dbReference>
<dbReference type="CDD" id="cd00048">
    <property type="entry name" value="DSRM_SF"/>
    <property type="match status" value="3"/>
</dbReference>
<dbReference type="InterPro" id="IPR027897">
    <property type="entry name" value="DUF4559"/>
</dbReference>
<feature type="domain" description="DRBM" evidence="1">
    <location>
        <begin position="53"/>
        <end position="119"/>
    </location>
</feature>
<dbReference type="SMART" id="SM00358">
    <property type="entry name" value="DSRM"/>
    <property type="match status" value="3"/>
</dbReference>
<evidence type="ECO:0000313" key="3">
    <source>
        <dbReference type="EMBL" id="GET01879.1"/>
    </source>
</evidence>
<dbReference type="EMBL" id="BEXD01003124">
    <property type="protein sequence ID" value="GBC00316.1"/>
    <property type="molecule type" value="Genomic_DNA"/>
</dbReference>
<evidence type="ECO:0000313" key="4">
    <source>
        <dbReference type="Proteomes" id="UP000247702"/>
    </source>
</evidence>
<comment type="caution">
    <text evidence="2">The sequence shown here is derived from an EMBL/GenBank/DDBJ whole genome shotgun (WGS) entry which is preliminary data.</text>
</comment>
<dbReference type="EMBL" id="BLAL01000302">
    <property type="protein sequence ID" value="GET01879.1"/>
    <property type="molecule type" value="Genomic_DNA"/>
</dbReference>
<dbReference type="Proteomes" id="UP000247702">
    <property type="component" value="Unassembled WGS sequence"/>
</dbReference>
<dbReference type="Gene3D" id="3.30.160.20">
    <property type="match status" value="3"/>
</dbReference>
<dbReference type="SUPFAM" id="SSF54768">
    <property type="entry name" value="dsRNA-binding domain-like"/>
    <property type="match status" value="3"/>
</dbReference>
<feature type="domain" description="DRBM" evidence="1">
    <location>
        <begin position="478"/>
        <end position="541"/>
    </location>
</feature>
<protein>
    <recommendedName>
        <fullName evidence="1">DRBM domain-containing protein</fullName>
    </recommendedName>
</protein>
<dbReference type="AlphaFoldDB" id="A0A2Z6RCR9"/>
<keyword evidence="4" id="KW-1185">Reference proteome</keyword>
<proteinExistence type="predicted"/>
<gene>
    <name evidence="3" type="ORF">RCL2_002826500</name>
    <name evidence="2" type="ORF">RclHR1_03810005</name>
</gene>
<dbReference type="PANTHER" id="PTHR35083">
    <property type="entry name" value="RGD1565685 PROTEIN"/>
    <property type="match status" value="1"/>
</dbReference>
<name>A0A2Z6RCR9_9GLOM</name>
<evidence type="ECO:0000259" key="1">
    <source>
        <dbReference type="SMART" id="SM00358"/>
    </source>
</evidence>
<dbReference type="Proteomes" id="UP000615446">
    <property type="component" value="Unassembled WGS sequence"/>
</dbReference>
<feature type="domain" description="DRBM" evidence="1">
    <location>
        <begin position="182"/>
        <end position="246"/>
    </location>
</feature>
<reference evidence="3" key="2">
    <citation type="submission" date="2019-10" db="EMBL/GenBank/DDBJ databases">
        <title>Conservation and host-specific expression of non-tandemly repeated heterogenous ribosome RNA gene in arbuscular mycorrhizal fungi.</title>
        <authorList>
            <person name="Maeda T."/>
            <person name="Kobayashi Y."/>
            <person name="Nakagawa T."/>
            <person name="Ezawa T."/>
            <person name="Yamaguchi K."/>
            <person name="Bino T."/>
            <person name="Nishimoto Y."/>
            <person name="Shigenobu S."/>
            <person name="Kawaguchi M."/>
        </authorList>
    </citation>
    <scope>NUCLEOTIDE SEQUENCE</scope>
    <source>
        <strain evidence="3">HR1</strain>
    </source>
</reference>
<organism evidence="2 4">
    <name type="scientific">Rhizophagus clarus</name>
    <dbReference type="NCBI Taxonomy" id="94130"/>
    <lineage>
        <taxon>Eukaryota</taxon>
        <taxon>Fungi</taxon>
        <taxon>Fungi incertae sedis</taxon>
        <taxon>Mucoromycota</taxon>
        <taxon>Glomeromycotina</taxon>
        <taxon>Glomeromycetes</taxon>
        <taxon>Glomerales</taxon>
        <taxon>Glomeraceae</taxon>
        <taxon>Rhizophagus</taxon>
    </lineage>
</organism>
<dbReference type="InterPro" id="IPR014720">
    <property type="entry name" value="dsRBD_dom"/>
</dbReference>
<sequence length="544" mass="62342">MPKDVKGKLKAQTRATAPSSSVNNFSVQNSLCDPPGLIVLKRWSEAEYNELNPITWLNTIHQKLKTPAPPIYAYTQELIANGFYCTVEFLDQRFRSPELRLKKQEAKEDAAKIALLTLEQQMPIIFKQIKDALVKSHTVPKKDGRFCKGVRQIGKLMQPSDMIPRSIEWLKKFKETHVNERPCVMLLEFCQYHKIGQPVYHVRQEWIGTYLMDCEVNSRKFSSEHVFWVKKDAKDHISQIAFDILYNEFVEKEQADINRKIKNQKMRQGMYKCDFKEDTKKILESTQPTPLVNYSPNGYVYPYDAYTNYYMPSMSNNIQAATNLTYGQSLGYQDPNGNSNNNVNNNLIGYNLQQAVDSYGCISTSPAPFFNNVEVKPETYVSQTSIECQIGPSSTNVSSVPYINAANSSTPIIQTSVNNGFHPYAVPTSHIKNGPTKKTFARHRKNKRLCPATVLHKPKRAPEKVISDKNGRVLRKKHVTLLHELCQKRNLEKPDFDFHNIYGGYRCSVTINNRIFTGSKLCCKKVDAKEEVAELAYKFFENNE</sequence>
<accession>A0A2Z6RCR9</accession>
<evidence type="ECO:0000313" key="2">
    <source>
        <dbReference type="EMBL" id="GBC00316.1"/>
    </source>
</evidence>